<sequence>MSSRDWEAHYAGRDPLAAEPARVLLDHAHLLPADGYALDLACGLGANALFLARHGLRTAAWDASPTAIAALARAADSAGLSLDAEVRDVIALPPPVAAFDVIVVSRFLARALSPVLAAALKPNGLLFYQTFGPPSVDPGRGPRCADFRLAQGELPRLFPALELRAYREEGAFGDTKRGLRDEAYAVFSRPGAGLP</sequence>
<dbReference type="Proteomes" id="UP000029273">
    <property type="component" value="Unassembled WGS sequence"/>
</dbReference>
<dbReference type="Gene3D" id="3.40.50.150">
    <property type="entry name" value="Vaccinia Virus protein VP39"/>
    <property type="match status" value="1"/>
</dbReference>
<reference evidence="2 3" key="1">
    <citation type="journal article" date="2014" name="Genome Announc.">
        <title>Draft Genome Sequence of the Iron-Oxidizing, Acidophilic, and Halotolerant 'Thiobacillus prosperus' Type Strain DSM 5130.</title>
        <authorList>
            <person name="Ossandon F.J."/>
            <person name="Cardenas J.P."/>
            <person name="Corbett M."/>
            <person name="Quatrini R."/>
            <person name="Holmes D.S."/>
            <person name="Watkin E."/>
        </authorList>
    </citation>
    <scope>NUCLEOTIDE SEQUENCE [LARGE SCALE GENOMIC DNA]</scope>
    <source>
        <strain evidence="2 3">DSM 5130</strain>
    </source>
</reference>
<evidence type="ECO:0000259" key="1">
    <source>
        <dbReference type="Pfam" id="PF13649"/>
    </source>
</evidence>
<dbReference type="InterPro" id="IPR029063">
    <property type="entry name" value="SAM-dependent_MTases_sf"/>
</dbReference>
<protein>
    <submittedName>
        <fullName evidence="2">SAM-dependent methyltransferase</fullName>
    </submittedName>
</protein>
<dbReference type="GO" id="GO:0032259">
    <property type="term" value="P:methylation"/>
    <property type="evidence" value="ECO:0007669"/>
    <property type="project" value="UniProtKB-KW"/>
</dbReference>
<proteinExistence type="predicted"/>
<gene>
    <name evidence="2" type="ORF">Thpro_022516</name>
</gene>
<dbReference type="Pfam" id="PF13649">
    <property type="entry name" value="Methyltransf_25"/>
    <property type="match status" value="1"/>
</dbReference>
<evidence type="ECO:0000313" key="3">
    <source>
        <dbReference type="Proteomes" id="UP000029273"/>
    </source>
</evidence>
<dbReference type="GO" id="GO:0008168">
    <property type="term" value="F:methyltransferase activity"/>
    <property type="evidence" value="ECO:0007669"/>
    <property type="project" value="UniProtKB-KW"/>
</dbReference>
<accession>A0A1A6C126</accession>
<dbReference type="InterPro" id="IPR041698">
    <property type="entry name" value="Methyltransf_25"/>
</dbReference>
<dbReference type="EMBL" id="JQSG02000006">
    <property type="protein sequence ID" value="OBS08266.1"/>
    <property type="molecule type" value="Genomic_DNA"/>
</dbReference>
<comment type="caution">
    <text evidence="2">The sequence shown here is derived from an EMBL/GenBank/DDBJ whole genome shotgun (WGS) entry which is preliminary data.</text>
</comment>
<dbReference type="OrthoDB" id="9804312at2"/>
<feature type="domain" description="Methyltransferase" evidence="1">
    <location>
        <begin position="38"/>
        <end position="120"/>
    </location>
</feature>
<organism evidence="2 3">
    <name type="scientific">Acidihalobacter prosperus</name>
    <dbReference type="NCBI Taxonomy" id="160660"/>
    <lineage>
        <taxon>Bacteria</taxon>
        <taxon>Pseudomonadati</taxon>
        <taxon>Pseudomonadota</taxon>
        <taxon>Gammaproteobacteria</taxon>
        <taxon>Chromatiales</taxon>
        <taxon>Ectothiorhodospiraceae</taxon>
        <taxon>Acidihalobacter</taxon>
    </lineage>
</organism>
<name>A0A1A6C126_9GAMM</name>
<dbReference type="SUPFAM" id="SSF53335">
    <property type="entry name" value="S-adenosyl-L-methionine-dependent methyltransferases"/>
    <property type="match status" value="1"/>
</dbReference>
<keyword evidence="3" id="KW-1185">Reference proteome</keyword>
<evidence type="ECO:0000313" key="2">
    <source>
        <dbReference type="EMBL" id="OBS08266.1"/>
    </source>
</evidence>
<keyword evidence="2" id="KW-0808">Transferase</keyword>
<dbReference type="AlphaFoldDB" id="A0A1A6C126"/>
<keyword evidence="2" id="KW-0489">Methyltransferase</keyword>
<dbReference type="RefSeq" id="WP_065089709.1">
    <property type="nucleotide sequence ID" value="NZ_JQSG02000006.1"/>
</dbReference>